<evidence type="ECO:0000256" key="1">
    <source>
        <dbReference type="ARBA" id="ARBA00005755"/>
    </source>
</evidence>
<dbReference type="OrthoDB" id="5871067at2759"/>
<dbReference type="InterPro" id="IPR036397">
    <property type="entry name" value="RNaseH_sf"/>
</dbReference>
<evidence type="ECO:0000256" key="4">
    <source>
        <dbReference type="ARBA" id="ARBA00022695"/>
    </source>
</evidence>
<dbReference type="Gene3D" id="3.40.960.10">
    <property type="entry name" value="VSR Endonuclease"/>
    <property type="match status" value="1"/>
</dbReference>
<dbReference type="PANTHER" id="PTHR33568">
    <property type="entry name" value="DNA POLYMERASE"/>
    <property type="match status" value="1"/>
</dbReference>
<reference evidence="9" key="1">
    <citation type="submission" date="2020-04" db="EMBL/GenBank/DDBJ databases">
        <authorList>
            <person name="Alioto T."/>
            <person name="Alioto T."/>
            <person name="Gomez Garrido J."/>
        </authorList>
    </citation>
    <scope>NUCLEOTIDE SEQUENCE</scope>
    <source>
        <strain evidence="9">A484AB</strain>
    </source>
</reference>
<dbReference type="InterPro" id="IPR004868">
    <property type="entry name" value="DNA-dir_DNA_pol_B_mt/vir"/>
</dbReference>
<keyword evidence="7" id="KW-0238">DNA-binding</keyword>
<keyword evidence="6" id="KW-0239">DNA-directed DNA polymerase</keyword>
<gene>
    <name evidence="9" type="ORF">PACLA_8A077113</name>
</gene>
<evidence type="ECO:0000256" key="8">
    <source>
        <dbReference type="ARBA" id="ARBA00049244"/>
    </source>
</evidence>
<comment type="caution">
    <text evidence="9">The sequence shown here is derived from an EMBL/GenBank/DDBJ whole genome shotgun (WGS) entry which is preliminary data.</text>
</comment>
<dbReference type="GO" id="GO:0000166">
    <property type="term" value="F:nucleotide binding"/>
    <property type="evidence" value="ECO:0007669"/>
    <property type="project" value="InterPro"/>
</dbReference>
<dbReference type="Proteomes" id="UP001152795">
    <property type="component" value="Unassembled WGS sequence"/>
</dbReference>
<comment type="catalytic activity">
    <reaction evidence="8">
        <text>DNA(n) + a 2'-deoxyribonucleoside 5'-triphosphate = DNA(n+1) + diphosphate</text>
        <dbReference type="Rhea" id="RHEA:22508"/>
        <dbReference type="Rhea" id="RHEA-COMP:17339"/>
        <dbReference type="Rhea" id="RHEA-COMP:17340"/>
        <dbReference type="ChEBI" id="CHEBI:33019"/>
        <dbReference type="ChEBI" id="CHEBI:61560"/>
        <dbReference type="ChEBI" id="CHEBI:173112"/>
        <dbReference type="EC" id="2.7.7.7"/>
    </reaction>
</comment>
<organism evidence="9 10">
    <name type="scientific">Paramuricea clavata</name>
    <name type="common">Red gorgonian</name>
    <name type="synonym">Violescent sea-whip</name>
    <dbReference type="NCBI Taxonomy" id="317549"/>
    <lineage>
        <taxon>Eukaryota</taxon>
        <taxon>Metazoa</taxon>
        <taxon>Cnidaria</taxon>
        <taxon>Anthozoa</taxon>
        <taxon>Octocorallia</taxon>
        <taxon>Malacalcyonacea</taxon>
        <taxon>Plexauridae</taxon>
        <taxon>Paramuricea</taxon>
    </lineage>
</organism>
<protein>
    <recommendedName>
        <fullName evidence="2">DNA-directed DNA polymerase</fullName>
        <ecNumber evidence="2">2.7.7.7</ecNumber>
    </recommendedName>
</protein>
<dbReference type="InterPro" id="IPR012337">
    <property type="entry name" value="RNaseH-like_sf"/>
</dbReference>
<dbReference type="SUPFAM" id="SSF53098">
    <property type="entry name" value="Ribonuclease H-like"/>
    <property type="match status" value="1"/>
</dbReference>
<evidence type="ECO:0000256" key="6">
    <source>
        <dbReference type="ARBA" id="ARBA00022932"/>
    </source>
</evidence>
<evidence type="ECO:0000313" key="10">
    <source>
        <dbReference type="Proteomes" id="UP001152795"/>
    </source>
</evidence>
<accession>A0A7D9EPT9</accession>
<dbReference type="EMBL" id="CACRXK020007917">
    <property type="protein sequence ID" value="CAB4013535.1"/>
    <property type="molecule type" value="Genomic_DNA"/>
</dbReference>
<dbReference type="Pfam" id="PF03175">
    <property type="entry name" value="DNA_pol_B_2"/>
    <property type="match status" value="1"/>
</dbReference>
<dbReference type="GO" id="GO:0003887">
    <property type="term" value="F:DNA-directed DNA polymerase activity"/>
    <property type="evidence" value="ECO:0007669"/>
    <property type="project" value="UniProtKB-KW"/>
</dbReference>
<dbReference type="AlphaFoldDB" id="A0A7D9EPT9"/>
<dbReference type="PANTHER" id="PTHR33568:SF3">
    <property type="entry name" value="DNA-DIRECTED DNA POLYMERASE"/>
    <property type="match status" value="1"/>
</dbReference>
<evidence type="ECO:0000256" key="2">
    <source>
        <dbReference type="ARBA" id="ARBA00012417"/>
    </source>
</evidence>
<keyword evidence="3" id="KW-0808">Transferase</keyword>
<name>A0A7D9EPT9_PARCT</name>
<evidence type="ECO:0000313" key="9">
    <source>
        <dbReference type="EMBL" id="CAB4013535.1"/>
    </source>
</evidence>
<dbReference type="Gene3D" id="3.30.420.10">
    <property type="entry name" value="Ribonuclease H-like superfamily/Ribonuclease H"/>
    <property type="match status" value="1"/>
</dbReference>
<sequence length="375" mass="43653">MLDNEAHDGDDAPQSGYNELLFFDFECRQENGNHEPNLCVVAKRSRRRVGYDGYFIQQYLHENGVIPEVIMRGAKILTLNVPMFKIKFVDSLSFIPMRLADFPKTFRLSELAKGYFPHLFNTTENQNYVGPMPPTSYYQPDGMSPDEKKTFLEWHNGLKENNYVFDFQQEILNCCRSDVDILRRCCLEFRELLRDVTDNYPLEKCLTIASACNLVFRKNSLKEDTIAIIPPHGYRPKDKQSLLALKWLSYKAEKEDLYIQHACNAGEKRVGNYLLDGYDEETNTAYEINGCFWHGKLTRINASFEHLGVKLYYWVFSGCLKCYARDTINPVSGKTMQDLHQATVEKISYLKDHGFGVIEVWECDIRKELEQDEDR</sequence>
<dbReference type="EC" id="2.7.7.7" evidence="2"/>
<comment type="similarity">
    <text evidence="1">Belongs to the DNA polymerase type-B family.</text>
</comment>
<dbReference type="GO" id="GO:0003677">
    <property type="term" value="F:DNA binding"/>
    <property type="evidence" value="ECO:0007669"/>
    <property type="project" value="UniProtKB-KW"/>
</dbReference>
<dbReference type="GO" id="GO:0006260">
    <property type="term" value="P:DNA replication"/>
    <property type="evidence" value="ECO:0007669"/>
    <property type="project" value="UniProtKB-KW"/>
</dbReference>
<evidence type="ECO:0000256" key="5">
    <source>
        <dbReference type="ARBA" id="ARBA00022705"/>
    </source>
</evidence>
<keyword evidence="10" id="KW-1185">Reference proteome</keyword>
<evidence type="ECO:0000256" key="3">
    <source>
        <dbReference type="ARBA" id="ARBA00022679"/>
    </source>
</evidence>
<keyword evidence="4" id="KW-0548">Nucleotidyltransferase</keyword>
<proteinExistence type="inferred from homology"/>
<evidence type="ECO:0000256" key="7">
    <source>
        <dbReference type="ARBA" id="ARBA00023125"/>
    </source>
</evidence>
<keyword evidence="5" id="KW-0235">DNA replication</keyword>